<proteinExistence type="predicted"/>
<reference evidence="5" key="1">
    <citation type="journal article" date="2014" name="Int. J. Syst. Evol. Microbiol.">
        <title>Complete genome sequence of Corynebacterium casei LMG S-19264T (=DSM 44701T), isolated from a smear-ripened cheese.</title>
        <authorList>
            <consortium name="US DOE Joint Genome Institute (JGI-PGF)"/>
            <person name="Walter F."/>
            <person name="Albersmeier A."/>
            <person name="Kalinowski J."/>
            <person name="Ruckert C."/>
        </authorList>
    </citation>
    <scope>NUCLEOTIDE SEQUENCE</scope>
    <source>
        <strain evidence="5">JCM 3172</strain>
    </source>
</reference>
<dbReference type="RefSeq" id="WP_189204982.1">
    <property type="nucleotide sequence ID" value="NZ_BMQQ01000037.1"/>
</dbReference>
<organism evidence="5 6">
    <name type="scientific">Streptomyces purpureus</name>
    <dbReference type="NCBI Taxonomy" id="1951"/>
    <lineage>
        <taxon>Bacteria</taxon>
        <taxon>Bacillati</taxon>
        <taxon>Actinomycetota</taxon>
        <taxon>Actinomycetes</taxon>
        <taxon>Kitasatosporales</taxon>
        <taxon>Streptomycetaceae</taxon>
        <taxon>Streptomyces</taxon>
    </lineage>
</organism>
<dbReference type="InterPro" id="IPR031325">
    <property type="entry name" value="RHS_repeat"/>
</dbReference>
<dbReference type="InterPro" id="IPR030934">
    <property type="entry name" value="Intein_C"/>
</dbReference>
<dbReference type="InterPro" id="IPR050708">
    <property type="entry name" value="T6SS_VgrG/RHS"/>
</dbReference>
<sequence length="2265" mass="241454">MVVTNAEPAVATAFRTADRPNFAVDAPRAKPVPVTPVPIRPLQRPSTPSWNPATAKTAWPGRGSADVTVPKAGSTSARAGELPLWVSTPSKRATARTAQPSPGKVRVEMRERGLAQRAGVPGVIATVRPANGAASGAVRVELDYRSFAQAYGGDWSSRLRLVQLPSCVLTTPAKEACRKQTYLPSTNSAKTGRLSGDVLLSSAHATRPLVLAATAATAGGGGNYAATSLSPSGQWSAGGSTGGFSWSYPIGVPDVPGGLKPNVSLDYSSQSVDGRTSSTNGQAGWIGDGWDYSPGFVERGYLPCSDDTAGGSPKTGDQCWSDAANTLTLSLNGTSNTLVFDDKSKTWHPQNDNGEKVTVRKDTANDDNDEEYWVVVTADGTEYHFGRHQLPGWATGKPVTNSVWTTPVFGNDTGEPCHAATFAASSCRQAYRWNLDYVVDPHGNAMSFWYTPEVGHYGVNNATKPTAYTRSGYLSQIQYGQRAGKIYDAAAPAAGRVFFDTKERCLPNASFDCAEAKRTVANNAHWPDVPLDQHCGATGSCANHGPSFWSTKRLTGIRTEVLVDKAYADVDEWTLTHTFPATGDTTTPSLWLASIVRTGKSGGSTASLPPVLFDSQPMANRVDGLDGYQPLTRRRIQRITTESGKVVSVNYLAAQCRRKGTVVLPTSPQTNGMRCFPSFWTPPGRTAPELDWFNKFVVNTVTEQDPTGNGLPVQTKYTYLGDAFWAFNDDALSQAKYRTWNQWRGYGRVEVRTGTAPQRITLSRATYFRGKGDALTNSVGDVTVTDSPALAGQIFETQSFNGDGGAVLASSTSEPWIGPVTASQSRTKVGLDPLQARTLNTQRTRNTTTTAAGKPRTTEVVTDFDDATGLPTQVDDKGDLSTAADDTCSRTWYAQNASGAWLPVPRRMQTVAVSCDTKPTFPKHAVSDDLAFFDGHTDNLAVPGIGDVTMVQKADSVAADGTPHYVTVLKTQYDGYGRETSETDALGRTTTTTYAPASGSAPPSTTVTLPKVTGQAAGFATTTTMDPERGLPVKTTDAAGYTTTNSYDALGRLTAVWQPGFSTSNGPNIKYSYQLTPTAPSTVTTETLKDDGTYRTSITLYDAMLRERETQTEAAEGGSVIVDTAYDSHGWAVKSAGPYYSKDRPSPTLVYAPDNQVPTQTGTFHDGAGRVVANVAYTRATETWRTTTSYPGSDRTDVVPPLGATPTSTFTDARANTTKLVRYHGRSASGAADTVTYTYDAAGRQTGQRDADGTAWTSTYDLLGRKTTQQDPDSGRTTSVYDVAGRLVSTSDAREQTVGYTYDELDRKTGLYDTTGVTDVTKGKKLASWTYDSLKKGLPTSSTSHYGTAEYTSKILQYDSYGRPVASALVIPESEGNLKGTYLTQNRYNLTGTLSSYTNTAAGHLPQETFTYDYDALGRQKSVGSTSLRATLAWTQFDEPGQFTYGTSGNFAQQTLTYDEQTHRLASSLVVTGSGTKVADRTTYTYQPAGNVTKIRDELGDGKTDIQCFAYDWAQRLQTAWTSLDDCAKKPAAGAASMVGGPAAYWQSWTYDSSGDRASQTDHHLGGDAAKDTVSAYSVPAAGKGPAHAVSQVVKTGPGGPEANTETSYTYDASGNIRTRTNRAGTDTFTYDVRGKLTELARTGTASSTKYVYDAAGNLLIRRDAGATVLFTGDQEVTLKDGEAKAEGTRYVSLGGQTVAVQSATAQGVTVDYLVSDRQNTGTLQIDAGGQQVTRRQYKPFGEVRTTGAGWQGARGYVGGQEDKATGLVNLGARQYDPTIGRFLNPDPLIVPGAPETWNAYAYAGNNPTTHSDPSGLCFADLCGIGTPKGDGSGDIIKDGPVDPGGTNTTTCHRGMCSDGNPVGGGKDGRGNIGNTVQKTKADATAAAQAAKTASAVAAAAKKKQQGLKRQLINLVADVLGITDAVNCFTKGDVMGCFNTALNAVPWGKLAKAIKAGYKALKIWQALRKADAAVKEAEALAEAAEATAKAARAQASALESAGSACVRHSFTGETRVLLANGTTKPISELKPGDEVLASDPQTEATAGKSVERHIVTKDDEEFTRLTLKSPGSGQSPAALTTTWHHPFWDESQQRWVDAKDLRPGTELRRPDGTTVQVLTVRNYRSKAVTYDLTVRDLHTYYVLAGQTPVLVHNSNCSPFTDGDIWDGSFNVGGQTVETMATVRVAGDTVHLDGLMVFPAGTQGLSRAPIGPDAVRQMKRSVAEQARTQGFSTVVLNYERHIPKPDGSIYKRPGSMTLDVAKILGD</sequence>
<dbReference type="Pfam" id="PF05593">
    <property type="entry name" value="RHS_repeat"/>
    <property type="match status" value="3"/>
</dbReference>
<dbReference type="PROSITE" id="PS50818">
    <property type="entry name" value="INTEIN_C_TER"/>
    <property type="match status" value="1"/>
</dbReference>
<dbReference type="InterPro" id="IPR056823">
    <property type="entry name" value="TEN-like_YD-shell"/>
</dbReference>
<dbReference type="NCBIfam" id="TIGR01443">
    <property type="entry name" value="intein_Cterm"/>
    <property type="match status" value="1"/>
</dbReference>
<dbReference type="SMART" id="SM00306">
    <property type="entry name" value="HintN"/>
    <property type="match status" value="1"/>
</dbReference>
<dbReference type="Pfam" id="PF07591">
    <property type="entry name" value="PT-HINT"/>
    <property type="match status" value="1"/>
</dbReference>
<dbReference type="InterPro" id="IPR006530">
    <property type="entry name" value="YD"/>
</dbReference>
<dbReference type="Pfam" id="PF25023">
    <property type="entry name" value="TEN_YD-shell"/>
    <property type="match status" value="1"/>
</dbReference>
<dbReference type="NCBIfam" id="TIGR01643">
    <property type="entry name" value="YD_repeat_2x"/>
    <property type="match status" value="2"/>
</dbReference>
<feature type="region of interest" description="Disordered" evidence="3">
    <location>
        <begin position="1186"/>
        <end position="1205"/>
    </location>
</feature>
<evidence type="ECO:0000256" key="2">
    <source>
        <dbReference type="SAM" id="Coils"/>
    </source>
</evidence>
<feature type="coiled-coil region" evidence="2">
    <location>
        <begin position="1967"/>
        <end position="2001"/>
    </location>
</feature>
<evidence type="ECO:0000256" key="1">
    <source>
        <dbReference type="ARBA" id="ARBA00022737"/>
    </source>
</evidence>
<keyword evidence="2" id="KW-0175">Coiled coil</keyword>
<dbReference type="PANTHER" id="PTHR32305">
    <property type="match status" value="1"/>
</dbReference>
<dbReference type="Gene3D" id="2.180.10.10">
    <property type="entry name" value="RHS repeat-associated core"/>
    <property type="match status" value="2"/>
</dbReference>
<evidence type="ECO:0000313" key="5">
    <source>
        <dbReference type="EMBL" id="GGT60617.1"/>
    </source>
</evidence>
<feature type="compositionally biased region" description="Polar residues" evidence="3">
    <location>
        <begin position="44"/>
        <end position="54"/>
    </location>
</feature>
<feature type="domain" description="Hint" evidence="4">
    <location>
        <begin position="2007"/>
        <end position="2111"/>
    </location>
</feature>
<name>A0A918HFE2_9ACTN</name>
<dbReference type="EMBL" id="BMQQ01000037">
    <property type="protein sequence ID" value="GGT60617.1"/>
    <property type="molecule type" value="Genomic_DNA"/>
</dbReference>
<dbReference type="Proteomes" id="UP000619486">
    <property type="component" value="Unassembled WGS sequence"/>
</dbReference>
<dbReference type="InterPro" id="IPR022385">
    <property type="entry name" value="Rhs_assc_core"/>
</dbReference>
<dbReference type="NCBIfam" id="TIGR03696">
    <property type="entry name" value="Rhs_assc_core"/>
    <property type="match status" value="1"/>
</dbReference>
<comment type="caution">
    <text evidence="5">The sequence shown here is derived from an EMBL/GenBank/DDBJ whole genome shotgun (WGS) entry which is preliminary data.</text>
</comment>
<dbReference type="InterPro" id="IPR003587">
    <property type="entry name" value="Hint_dom_N"/>
</dbReference>
<evidence type="ECO:0000259" key="4">
    <source>
        <dbReference type="SMART" id="SM00306"/>
    </source>
</evidence>
<protein>
    <submittedName>
        <fullName evidence="5">Type IV secretion protein Rhs</fullName>
    </submittedName>
</protein>
<evidence type="ECO:0000256" key="3">
    <source>
        <dbReference type="SAM" id="MobiDB-lite"/>
    </source>
</evidence>
<accession>A0A918HFE2</accession>
<feature type="region of interest" description="Disordered" evidence="3">
    <location>
        <begin position="34"/>
        <end position="65"/>
    </location>
</feature>
<dbReference type="CDD" id="cd00081">
    <property type="entry name" value="Hint"/>
    <property type="match status" value="1"/>
</dbReference>
<gene>
    <name evidence="5" type="ORF">GCM10014713_62500</name>
</gene>
<dbReference type="PANTHER" id="PTHR32305:SF17">
    <property type="entry name" value="TRNA NUCLEASE WAPA"/>
    <property type="match status" value="1"/>
</dbReference>
<keyword evidence="6" id="KW-1185">Reference proteome</keyword>
<dbReference type="InterPro" id="IPR036844">
    <property type="entry name" value="Hint_dom_sf"/>
</dbReference>
<reference evidence="5" key="2">
    <citation type="submission" date="2020-09" db="EMBL/GenBank/DDBJ databases">
        <authorList>
            <person name="Sun Q."/>
            <person name="Ohkuma M."/>
        </authorList>
    </citation>
    <scope>NUCLEOTIDE SEQUENCE</scope>
    <source>
        <strain evidence="5">JCM 3172</strain>
    </source>
</reference>
<dbReference type="Gene3D" id="2.170.16.10">
    <property type="entry name" value="Hedgehog/Intein (Hint) domain"/>
    <property type="match status" value="1"/>
</dbReference>
<dbReference type="SUPFAM" id="SSF51294">
    <property type="entry name" value="Hedgehog/intein (Hint) domain"/>
    <property type="match status" value="1"/>
</dbReference>
<evidence type="ECO:0000313" key="6">
    <source>
        <dbReference type="Proteomes" id="UP000619486"/>
    </source>
</evidence>
<keyword evidence="1" id="KW-0677">Repeat</keyword>